<dbReference type="Pfam" id="PF08676">
    <property type="entry name" value="MutL_C"/>
    <property type="match status" value="1"/>
</dbReference>
<dbReference type="Proteomes" id="UP000250918">
    <property type="component" value="Unassembled WGS sequence"/>
</dbReference>
<dbReference type="InterPro" id="IPR002099">
    <property type="entry name" value="MutL/Mlh/PMS"/>
</dbReference>
<evidence type="ECO:0000256" key="4">
    <source>
        <dbReference type="HAMAP-Rule" id="MF_00149"/>
    </source>
</evidence>
<keyword evidence="3 4" id="KW-0234">DNA repair</keyword>
<proteinExistence type="inferred from homology"/>
<dbReference type="InterPro" id="IPR014762">
    <property type="entry name" value="DNA_mismatch_repair_CS"/>
</dbReference>
<dbReference type="CDD" id="cd16926">
    <property type="entry name" value="HATPase_MutL-MLH-PMS-like"/>
    <property type="match status" value="1"/>
</dbReference>
<evidence type="ECO:0000256" key="1">
    <source>
        <dbReference type="ARBA" id="ARBA00006082"/>
    </source>
</evidence>
<sequence>MTQPAVKRPVIRPLPERLINKIAAGEVVERPSAVVKELVENAIDAGSTRIDIIIEKSGSKLIKIVDNGWGIPADQIEIAFSRHATSKITGFSDLDNITSYGFRGEALPSIASVSRTRMVSRTADAEVGTEIIYEGGVLQSRKPIAAPVGTTIEVENLFFNTPARRKFLKTEATEARYLSRIAMALAIGRCDIAFSFSMNGRTVFSLPAGDLGQRISGLLGFGKAMVKVAGDSGPVSISGYIGKPDQAQSNRWGHFLFINGRYIQSVTLSHALGAGYGELLPKGMYPVGALLLTVNPGEVDVNVHPAKTEVRLSQERDIHDAIVGAVKEGLRQDGIIPVFKTGDRPSDTQSANRLTLVQPEQPYRQQAIPGIGSRGYVNPQQMKELYTVPERNVPSGAGSLPEIVRVDTSTGEIIETPPAVRSVAEGSTQPEKESLSADNIRLVGRFSDLYLVMQAGEDLYVVDQHTAHERVLFEETIRKIEQHQMVGQHLLLPVQVELDPEQFAVYSEAGQLLNEAGFGVAEFGGRTVRIESVPMLLSRKSPEKVLRKIIDDIASLKKTGHDLKKAMAQSIACRAAVMSGDRLNDREAVGLLEQLLKCENRYSCPHGRPTFVKISRTDLDRQFGRA</sequence>
<dbReference type="InterPro" id="IPR020568">
    <property type="entry name" value="Ribosomal_Su5_D2-typ_SF"/>
</dbReference>
<dbReference type="PANTHER" id="PTHR10073">
    <property type="entry name" value="DNA MISMATCH REPAIR PROTEIN MLH, PMS, MUTL"/>
    <property type="match status" value="1"/>
</dbReference>
<evidence type="ECO:0000256" key="3">
    <source>
        <dbReference type="ARBA" id="ARBA00023204"/>
    </source>
</evidence>
<dbReference type="InterPro" id="IPR013507">
    <property type="entry name" value="DNA_mismatch_S5_2-like"/>
</dbReference>
<comment type="caution">
    <text evidence="7">The sequence shown here is derived from an EMBL/GenBank/DDBJ whole genome shotgun (WGS) entry which is preliminary data.</text>
</comment>
<dbReference type="SUPFAM" id="SSF55874">
    <property type="entry name" value="ATPase domain of HSP90 chaperone/DNA topoisomerase II/histidine kinase"/>
    <property type="match status" value="1"/>
</dbReference>
<dbReference type="GO" id="GO:0140664">
    <property type="term" value="F:ATP-dependent DNA damage sensor activity"/>
    <property type="evidence" value="ECO:0007669"/>
    <property type="project" value="InterPro"/>
</dbReference>
<dbReference type="HAMAP" id="MF_00149">
    <property type="entry name" value="DNA_mis_repair"/>
    <property type="match status" value="1"/>
</dbReference>
<dbReference type="Gene3D" id="3.30.1370.100">
    <property type="entry name" value="MutL, C-terminal domain, regulatory subdomain"/>
    <property type="match status" value="1"/>
</dbReference>
<dbReference type="SMART" id="SM01340">
    <property type="entry name" value="DNA_mis_repair"/>
    <property type="match status" value="1"/>
</dbReference>
<dbReference type="SMART" id="SM00853">
    <property type="entry name" value="MutL_C"/>
    <property type="match status" value="1"/>
</dbReference>
<organism evidence="7 8">
    <name type="scientific">candidate division GN15 bacterium</name>
    <dbReference type="NCBI Taxonomy" id="2072418"/>
    <lineage>
        <taxon>Bacteria</taxon>
        <taxon>candidate division GN15</taxon>
    </lineage>
</organism>
<protein>
    <recommendedName>
        <fullName evidence="4">DNA mismatch repair protein MutL</fullName>
    </recommendedName>
</protein>
<dbReference type="Pfam" id="PF01119">
    <property type="entry name" value="DNA_mis_repair"/>
    <property type="match status" value="1"/>
</dbReference>
<dbReference type="InterPro" id="IPR014790">
    <property type="entry name" value="MutL_C"/>
</dbReference>
<dbReference type="PANTHER" id="PTHR10073:SF12">
    <property type="entry name" value="DNA MISMATCH REPAIR PROTEIN MLH1"/>
    <property type="match status" value="1"/>
</dbReference>
<dbReference type="PROSITE" id="PS00058">
    <property type="entry name" value="DNA_MISMATCH_REPAIR_1"/>
    <property type="match status" value="1"/>
</dbReference>
<accession>A0A855X3I9</accession>
<dbReference type="InterPro" id="IPR037198">
    <property type="entry name" value="MutL_C_sf"/>
</dbReference>
<dbReference type="InterPro" id="IPR036890">
    <property type="entry name" value="HATPase_C_sf"/>
</dbReference>
<dbReference type="InterPro" id="IPR014721">
    <property type="entry name" value="Ribsml_uS5_D2-typ_fold_subgr"/>
</dbReference>
<evidence type="ECO:0000313" key="7">
    <source>
        <dbReference type="EMBL" id="PWB68374.1"/>
    </source>
</evidence>
<dbReference type="Gene3D" id="3.30.1540.20">
    <property type="entry name" value="MutL, C-terminal domain, dimerisation subdomain"/>
    <property type="match status" value="1"/>
</dbReference>
<dbReference type="CDD" id="cd00782">
    <property type="entry name" value="MutL_Trans"/>
    <property type="match status" value="1"/>
</dbReference>
<feature type="domain" description="DNA mismatch repair protein S5" evidence="6">
    <location>
        <begin position="215"/>
        <end position="331"/>
    </location>
</feature>
<evidence type="ECO:0000259" key="5">
    <source>
        <dbReference type="SMART" id="SM00853"/>
    </source>
</evidence>
<gene>
    <name evidence="4" type="primary">mutL</name>
    <name evidence="7" type="ORF">C3F09_11745</name>
</gene>
<evidence type="ECO:0000256" key="2">
    <source>
        <dbReference type="ARBA" id="ARBA00022763"/>
    </source>
</evidence>
<dbReference type="Gene3D" id="3.30.565.10">
    <property type="entry name" value="Histidine kinase-like ATPase, C-terminal domain"/>
    <property type="match status" value="1"/>
</dbReference>
<name>A0A855X3I9_9BACT</name>
<evidence type="ECO:0000313" key="8">
    <source>
        <dbReference type="Proteomes" id="UP000250918"/>
    </source>
</evidence>
<keyword evidence="2 4" id="KW-0227">DNA damage</keyword>
<dbReference type="GO" id="GO:0005524">
    <property type="term" value="F:ATP binding"/>
    <property type="evidence" value="ECO:0007669"/>
    <property type="project" value="InterPro"/>
</dbReference>
<evidence type="ECO:0000259" key="6">
    <source>
        <dbReference type="SMART" id="SM01340"/>
    </source>
</evidence>
<dbReference type="SUPFAM" id="SSF118116">
    <property type="entry name" value="DNA mismatch repair protein MutL"/>
    <property type="match status" value="1"/>
</dbReference>
<dbReference type="GO" id="GO:0032300">
    <property type="term" value="C:mismatch repair complex"/>
    <property type="evidence" value="ECO:0007669"/>
    <property type="project" value="InterPro"/>
</dbReference>
<dbReference type="AlphaFoldDB" id="A0A855X3I9"/>
<feature type="domain" description="MutL C-terminal dimerisation" evidence="5">
    <location>
        <begin position="442"/>
        <end position="583"/>
    </location>
</feature>
<comment type="function">
    <text evidence="4">This protein is involved in the repair of mismatches in DNA. It is required for dam-dependent methyl-directed DNA mismatch repair. May act as a 'molecular matchmaker', a protein that promotes the formation of a stable complex between two or more DNA-binding proteins in an ATP-dependent manner without itself being part of a final effector complex.</text>
</comment>
<dbReference type="GO" id="GO:0016887">
    <property type="term" value="F:ATP hydrolysis activity"/>
    <property type="evidence" value="ECO:0007669"/>
    <property type="project" value="InterPro"/>
</dbReference>
<dbReference type="Pfam" id="PF13589">
    <property type="entry name" value="HATPase_c_3"/>
    <property type="match status" value="1"/>
</dbReference>
<dbReference type="InterPro" id="IPR020667">
    <property type="entry name" value="DNA_mismatch_repair_MutL"/>
</dbReference>
<dbReference type="Gene3D" id="3.30.230.10">
    <property type="match status" value="1"/>
</dbReference>
<dbReference type="InterPro" id="IPR038973">
    <property type="entry name" value="MutL/Mlh/Pms-like"/>
</dbReference>
<dbReference type="NCBIfam" id="TIGR00585">
    <property type="entry name" value="mutl"/>
    <property type="match status" value="1"/>
</dbReference>
<dbReference type="EMBL" id="PQAP01000203">
    <property type="protein sequence ID" value="PWB68374.1"/>
    <property type="molecule type" value="Genomic_DNA"/>
</dbReference>
<dbReference type="InterPro" id="IPR042121">
    <property type="entry name" value="MutL_C_regsub"/>
</dbReference>
<dbReference type="GO" id="GO:0030983">
    <property type="term" value="F:mismatched DNA binding"/>
    <property type="evidence" value="ECO:0007669"/>
    <property type="project" value="InterPro"/>
</dbReference>
<dbReference type="GO" id="GO:0006298">
    <property type="term" value="P:mismatch repair"/>
    <property type="evidence" value="ECO:0007669"/>
    <property type="project" value="UniProtKB-UniRule"/>
</dbReference>
<dbReference type="SUPFAM" id="SSF54211">
    <property type="entry name" value="Ribosomal protein S5 domain 2-like"/>
    <property type="match status" value="1"/>
</dbReference>
<dbReference type="FunFam" id="3.30.565.10:FF:000003">
    <property type="entry name" value="DNA mismatch repair endonuclease MutL"/>
    <property type="match status" value="1"/>
</dbReference>
<dbReference type="InterPro" id="IPR042120">
    <property type="entry name" value="MutL_C_dimsub"/>
</dbReference>
<reference evidence="7 8" key="1">
    <citation type="journal article" date="2018" name="ISME J.">
        <title>A methanotrophic archaeon couples anaerobic oxidation of methane to Fe(III) reduction.</title>
        <authorList>
            <person name="Cai C."/>
            <person name="Leu A.O."/>
            <person name="Xie G.J."/>
            <person name="Guo J."/>
            <person name="Feng Y."/>
            <person name="Zhao J.X."/>
            <person name="Tyson G.W."/>
            <person name="Yuan Z."/>
            <person name="Hu S."/>
        </authorList>
    </citation>
    <scope>NUCLEOTIDE SEQUENCE [LARGE SCALE GENOMIC DNA]</scope>
    <source>
        <strain evidence="7">FeB_12</strain>
    </source>
</reference>
<comment type="similarity">
    <text evidence="1 4">Belongs to the DNA mismatch repair MutL/HexB family.</text>
</comment>